<proteinExistence type="predicted"/>
<evidence type="ECO:0000313" key="2">
    <source>
        <dbReference type="Proteomes" id="UP001177670"/>
    </source>
</evidence>
<reference evidence="1" key="1">
    <citation type="submission" date="2021-10" db="EMBL/GenBank/DDBJ databases">
        <title>Melipona bicolor Genome sequencing and assembly.</title>
        <authorList>
            <person name="Araujo N.S."/>
            <person name="Arias M.C."/>
        </authorList>
    </citation>
    <scope>NUCLEOTIDE SEQUENCE</scope>
    <source>
        <strain evidence="1">USP_2M_L1-L4_2017</strain>
        <tissue evidence="1">Whole body</tissue>
    </source>
</reference>
<sequence>VPSEYNESSRYNPDKGDKRVEGEFNGALVFRASNIFQRGHEYVNQTERRSYDVAANKVPFPRTNLCHFAFGGGIQMQIEVHRGSARPKKL</sequence>
<comment type="caution">
    <text evidence="1">The sequence shown here is derived from an EMBL/GenBank/DDBJ whole genome shotgun (WGS) entry which is preliminary data.</text>
</comment>
<dbReference type="EMBL" id="JAHYIQ010000002">
    <property type="protein sequence ID" value="KAK1135074.1"/>
    <property type="molecule type" value="Genomic_DNA"/>
</dbReference>
<accession>A0AA40KW65</accession>
<keyword evidence="2" id="KW-1185">Reference proteome</keyword>
<dbReference type="Proteomes" id="UP001177670">
    <property type="component" value="Unassembled WGS sequence"/>
</dbReference>
<gene>
    <name evidence="1" type="ORF">K0M31_007845</name>
</gene>
<evidence type="ECO:0000313" key="1">
    <source>
        <dbReference type="EMBL" id="KAK1135074.1"/>
    </source>
</evidence>
<organism evidence="1 2">
    <name type="scientific">Melipona bicolor</name>
    <dbReference type="NCBI Taxonomy" id="60889"/>
    <lineage>
        <taxon>Eukaryota</taxon>
        <taxon>Metazoa</taxon>
        <taxon>Ecdysozoa</taxon>
        <taxon>Arthropoda</taxon>
        <taxon>Hexapoda</taxon>
        <taxon>Insecta</taxon>
        <taxon>Pterygota</taxon>
        <taxon>Neoptera</taxon>
        <taxon>Endopterygota</taxon>
        <taxon>Hymenoptera</taxon>
        <taxon>Apocrita</taxon>
        <taxon>Aculeata</taxon>
        <taxon>Apoidea</taxon>
        <taxon>Anthophila</taxon>
        <taxon>Apidae</taxon>
        <taxon>Melipona</taxon>
    </lineage>
</organism>
<dbReference type="AlphaFoldDB" id="A0AA40KW65"/>
<protein>
    <submittedName>
        <fullName evidence="1">Uncharacterized protein</fullName>
    </submittedName>
</protein>
<feature type="non-terminal residue" evidence="1">
    <location>
        <position position="1"/>
    </location>
</feature>
<name>A0AA40KW65_9HYME</name>